<name>A0A9E6SYI8_9PROT</name>
<dbReference type="GO" id="GO:0003677">
    <property type="term" value="F:DNA binding"/>
    <property type="evidence" value="ECO:0007669"/>
    <property type="project" value="InterPro"/>
</dbReference>
<gene>
    <name evidence="1" type="ORF">JZL65_06055</name>
</gene>
<dbReference type="InterPro" id="IPR010982">
    <property type="entry name" value="Lambda_DNA-bd_dom_sf"/>
</dbReference>
<reference evidence="1" key="1">
    <citation type="submission" date="2021-02" db="EMBL/GenBank/DDBJ databases">
        <title>Comparative genomics of Ferrovum myxofaciens strains, predominant extremophile bacteria forming large biofilm stalactites in acid mine ecosystems.</title>
        <authorList>
            <person name="Burkartova K."/>
            <person name="Ridl J."/>
            <person name="Pajer P."/>
            <person name="Falteisek L."/>
        </authorList>
    </citation>
    <scope>NUCLEOTIDE SEQUENCE</scope>
    <source>
        <strain evidence="1">MI1III</strain>
    </source>
</reference>
<protein>
    <submittedName>
        <fullName evidence="1">Uncharacterized protein</fullName>
    </submittedName>
</protein>
<dbReference type="EMBL" id="CP071137">
    <property type="protein sequence ID" value="QWY78622.1"/>
    <property type="molecule type" value="Genomic_DNA"/>
</dbReference>
<dbReference type="Gene3D" id="1.10.260.40">
    <property type="entry name" value="lambda repressor-like DNA-binding domains"/>
    <property type="match status" value="1"/>
</dbReference>
<proteinExistence type="predicted"/>
<dbReference type="AlphaFoldDB" id="A0A9E6SYI8"/>
<dbReference type="RefSeq" id="WP_273145929.1">
    <property type="nucleotide sequence ID" value="NZ_CP053675.1"/>
</dbReference>
<evidence type="ECO:0000313" key="1">
    <source>
        <dbReference type="EMBL" id="QWY78622.1"/>
    </source>
</evidence>
<dbReference type="Proteomes" id="UP000683551">
    <property type="component" value="Chromosome"/>
</dbReference>
<sequence>MEFHTNTNAVRAAVHRVGGATRASNMLGVSNASIYNWIKIGRIPNIELAQILANASRMNIDSLRPTKPVFKSFF</sequence>
<organism evidence="1 2">
    <name type="scientific">Ferrovum myxofaciens</name>
    <dbReference type="NCBI Taxonomy" id="416213"/>
    <lineage>
        <taxon>Bacteria</taxon>
        <taxon>Pseudomonadati</taxon>
        <taxon>Pseudomonadota</taxon>
        <taxon>Betaproteobacteria</taxon>
        <taxon>Ferrovales</taxon>
        <taxon>Ferrovaceae</taxon>
        <taxon>Ferrovum</taxon>
    </lineage>
</organism>
<accession>A0A9E6SYI8</accession>
<evidence type="ECO:0000313" key="2">
    <source>
        <dbReference type="Proteomes" id="UP000683551"/>
    </source>
</evidence>